<keyword evidence="7 10" id="KW-0283">Flagellar rotation</keyword>
<dbReference type="RefSeq" id="WP_272750541.1">
    <property type="nucleotide sequence ID" value="NZ_JAQQLF010000002.1"/>
</dbReference>
<proteinExistence type="inferred from homology"/>
<organism evidence="11 12">
    <name type="scientific">Vogesella aquatica</name>
    <dbReference type="NCBI Taxonomy" id="2984206"/>
    <lineage>
        <taxon>Bacteria</taxon>
        <taxon>Pseudomonadati</taxon>
        <taxon>Pseudomonadota</taxon>
        <taxon>Betaproteobacteria</taxon>
        <taxon>Neisseriales</taxon>
        <taxon>Chromobacteriaceae</taxon>
        <taxon>Vogesella</taxon>
    </lineage>
</organism>
<reference evidence="11 12" key="1">
    <citation type="submission" date="2023-01" db="EMBL/GenBank/DDBJ databases">
        <title>Novel species of the genus Vogesella isolated from rivers.</title>
        <authorList>
            <person name="Lu H."/>
        </authorList>
    </citation>
    <scope>NUCLEOTIDE SEQUENCE [LARGE SCALE GENOMIC DNA]</scope>
    <source>
        <strain evidence="11 12">DC21W</strain>
    </source>
</reference>
<evidence type="ECO:0000256" key="9">
    <source>
        <dbReference type="ARBA" id="ARBA00023136"/>
    </source>
</evidence>
<keyword evidence="10" id="KW-0997">Cell inner membrane</keyword>
<feature type="transmembrane region" description="Helical" evidence="10">
    <location>
        <begin position="27"/>
        <end position="51"/>
    </location>
</feature>
<comment type="similarity">
    <text evidence="3 10">Belongs to the FliL family.</text>
</comment>
<evidence type="ECO:0000256" key="1">
    <source>
        <dbReference type="ARBA" id="ARBA00002254"/>
    </source>
</evidence>
<evidence type="ECO:0000256" key="2">
    <source>
        <dbReference type="ARBA" id="ARBA00004162"/>
    </source>
</evidence>
<dbReference type="Pfam" id="PF03748">
    <property type="entry name" value="FliL"/>
    <property type="match status" value="1"/>
</dbReference>
<keyword evidence="9 10" id="KW-0472">Membrane</keyword>
<keyword evidence="12" id="KW-1185">Reference proteome</keyword>
<dbReference type="InterPro" id="IPR005503">
    <property type="entry name" value="FliL"/>
</dbReference>
<dbReference type="Proteomes" id="UP001219956">
    <property type="component" value="Unassembled WGS sequence"/>
</dbReference>
<evidence type="ECO:0000313" key="11">
    <source>
        <dbReference type="EMBL" id="MDC7716101.1"/>
    </source>
</evidence>
<keyword evidence="11" id="KW-0282">Flagellum</keyword>
<comment type="caution">
    <text evidence="11">The sequence shown here is derived from an EMBL/GenBank/DDBJ whole genome shotgun (WGS) entry which is preliminary data.</text>
</comment>
<evidence type="ECO:0000256" key="10">
    <source>
        <dbReference type="RuleBase" id="RU364125"/>
    </source>
</evidence>
<keyword evidence="5 10" id="KW-0145">Chemotaxis</keyword>
<keyword evidence="4" id="KW-1003">Cell membrane</keyword>
<name>A0ABT5IU47_9NEIS</name>
<keyword evidence="11" id="KW-0966">Cell projection</keyword>
<evidence type="ECO:0000256" key="7">
    <source>
        <dbReference type="ARBA" id="ARBA00022779"/>
    </source>
</evidence>
<evidence type="ECO:0000256" key="4">
    <source>
        <dbReference type="ARBA" id="ARBA00022475"/>
    </source>
</evidence>
<keyword evidence="6 10" id="KW-0812">Transmembrane</keyword>
<dbReference type="PANTHER" id="PTHR35091:SF2">
    <property type="entry name" value="FLAGELLAR PROTEIN FLIL"/>
    <property type="match status" value="1"/>
</dbReference>
<evidence type="ECO:0000256" key="3">
    <source>
        <dbReference type="ARBA" id="ARBA00008281"/>
    </source>
</evidence>
<evidence type="ECO:0000256" key="6">
    <source>
        <dbReference type="ARBA" id="ARBA00022692"/>
    </source>
</evidence>
<comment type="subcellular location">
    <subcellularLocation>
        <location evidence="10">Cell inner membrane</location>
    </subcellularLocation>
    <subcellularLocation>
        <location evidence="2">Cell membrane</location>
        <topology evidence="2">Single-pass membrane protein</topology>
    </subcellularLocation>
</comment>
<dbReference type="PANTHER" id="PTHR35091">
    <property type="entry name" value="FLAGELLAR PROTEIN FLIL"/>
    <property type="match status" value="1"/>
</dbReference>
<gene>
    <name evidence="11" type="ORF">PQU95_02540</name>
</gene>
<evidence type="ECO:0000256" key="5">
    <source>
        <dbReference type="ARBA" id="ARBA00022500"/>
    </source>
</evidence>
<evidence type="ECO:0000256" key="8">
    <source>
        <dbReference type="ARBA" id="ARBA00022989"/>
    </source>
</evidence>
<keyword evidence="8 10" id="KW-1133">Transmembrane helix</keyword>
<keyword evidence="11" id="KW-0969">Cilium</keyword>
<protein>
    <recommendedName>
        <fullName evidence="10">Flagellar protein FliL</fullName>
    </recommendedName>
</protein>
<evidence type="ECO:0000313" key="12">
    <source>
        <dbReference type="Proteomes" id="UP001219956"/>
    </source>
</evidence>
<accession>A0ABT5IU47</accession>
<sequence length="190" mass="20095">MAEKEKKEDPKAAAAGAPAPAGGNKKLMIIVIVLLVLVLAAVGGLGAYLFLGQKHAAEAAAAGGAHGAAATDHEAAPKKKEKKEGPPIFEKVEPFVVNLSGGPTAPMLQLEMQAELLDEHAKTNFKAYMPKIRSAVILLLSSKTEEDVASAEGKVKLRAQIKRIMNESMDAAEEEPVDSVLFTSFIIQQQ</sequence>
<comment type="function">
    <text evidence="1 10">Controls the rotational direction of flagella during chemotaxis.</text>
</comment>
<dbReference type="EMBL" id="JAQQLF010000002">
    <property type="protein sequence ID" value="MDC7716101.1"/>
    <property type="molecule type" value="Genomic_DNA"/>
</dbReference>